<dbReference type="PANTHER" id="PTHR43745:SF2">
    <property type="entry name" value="NITROREDUCTASE MJ1384-RELATED"/>
    <property type="match status" value="1"/>
</dbReference>
<organism evidence="1 2">
    <name type="scientific">Sporosarcina limicola</name>
    <dbReference type="NCBI Taxonomy" id="34101"/>
    <lineage>
        <taxon>Bacteria</taxon>
        <taxon>Bacillati</taxon>
        <taxon>Bacillota</taxon>
        <taxon>Bacilli</taxon>
        <taxon>Bacillales</taxon>
        <taxon>Caryophanaceae</taxon>
        <taxon>Sporosarcina</taxon>
    </lineage>
</organism>
<protein>
    <submittedName>
        <fullName evidence="1">SagB-type dehydrogenase family enzyme</fullName>
    </submittedName>
</protein>
<dbReference type="Gene3D" id="3.40.109.10">
    <property type="entry name" value="NADH Oxidase"/>
    <property type="match status" value="1"/>
</dbReference>
<dbReference type="Proteomes" id="UP000658225">
    <property type="component" value="Unassembled WGS sequence"/>
</dbReference>
<comment type="caution">
    <text evidence="1">The sequence shown here is derived from an EMBL/GenBank/DDBJ whole genome shotgun (WGS) entry which is preliminary data.</text>
</comment>
<keyword evidence="2" id="KW-1185">Reference proteome</keyword>
<dbReference type="RefSeq" id="WP_192597101.1">
    <property type="nucleotide sequence ID" value="NZ_JADBEL010000001.1"/>
</dbReference>
<gene>
    <name evidence="1" type="ORF">H4683_000359</name>
</gene>
<evidence type="ECO:0000313" key="2">
    <source>
        <dbReference type="Proteomes" id="UP000658225"/>
    </source>
</evidence>
<dbReference type="InterPro" id="IPR052544">
    <property type="entry name" value="Bacteriocin_Proc_Enz"/>
</dbReference>
<sequence length="280" mass="32252">MSSVEFYDKSKNRIKSDLFQNQILSTELLNNVIKFHQSGSLLRNKNSIKNSSSPLIYTWLEAVENTDILPDIFEETIKLDTSIINNNGSTSKYDLDYVFPFEKISNVLIKSFGRDSHTLSKRYPSAGALFPIIPLLLIFKENSIERVPDCGVYMIDPFNYSLYKVKGWDEEDIEDLKSSIVLDKTNNEFISNFAIGYAIDIRRSITKYRTRGYRHALIELGSMTQGFRESLLDTEVYYGDLCWSGFNDYSLTYLAGLNVRLAPVTLLQWFGKKKQLINNF</sequence>
<dbReference type="AlphaFoldDB" id="A0A927RBE1"/>
<proteinExistence type="predicted"/>
<reference evidence="1" key="1">
    <citation type="submission" date="2020-10" db="EMBL/GenBank/DDBJ databases">
        <title>Genomic Encyclopedia of Type Strains, Phase IV (KMG-IV): sequencing the most valuable type-strain genomes for metagenomic binning, comparative biology and taxonomic classification.</title>
        <authorList>
            <person name="Goeker M."/>
        </authorList>
    </citation>
    <scope>NUCLEOTIDE SEQUENCE</scope>
    <source>
        <strain evidence="1">DSM 13886</strain>
    </source>
</reference>
<accession>A0A927RBE1</accession>
<dbReference type="EMBL" id="JADBEL010000001">
    <property type="protein sequence ID" value="MBE1553290.1"/>
    <property type="molecule type" value="Genomic_DNA"/>
</dbReference>
<dbReference type="GO" id="GO:0016491">
    <property type="term" value="F:oxidoreductase activity"/>
    <property type="evidence" value="ECO:0007669"/>
    <property type="project" value="InterPro"/>
</dbReference>
<dbReference type="InterPro" id="IPR000415">
    <property type="entry name" value="Nitroreductase-like"/>
</dbReference>
<evidence type="ECO:0000313" key="1">
    <source>
        <dbReference type="EMBL" id="MBE1553290.1"/>
    </source>
</evidence>
<name>A0A927RBE1_9BACL</name>
<dbReference type="PANTHER" id="PTHR43745">
    <property type="entry name" value="NITROREDUCTASE MJ1384-RELATED"/>
    <property type="match status" value="1"/>
</dbReference>